<sequence length="80" mass="8601">MAVSAATGTFHLSHPRLYGPAERTVIEPWLTQPAHQTMNAYAEVAQAEVVTAEDAAALLAVVERLRTPRPAHRTVLAEAA</sequence>
<protein>
    <submittedName>
        <fullName evidence="1">Uncharacterized protein</fullName>
    </submittedName>
</protein>
<dbReference type="EMBL" id="BAAARW010000023">
    <property type="protein sequence ID" value="GAA2438626.1"/>
    <property type="molecule type" value="Genomic_DNA"/>
</dbReference>
<proteinExistence type="predicted"/>
<evidence type="ECO:0000313" key="1">
    <source>
        <dbReference type="EMBL" id="GAA2438626.1"/>
    </source>
</evidence>
<evidence type="ECO:0000313" key="2">
    <source>
        <dbReference type="Proteomes" id="UP001501231"/>
    </source>
</evidence>
<gene>
    <name evidence="1" type="ORF">GCM10010191_62310</name>
</gene>
<dbReference type="Proteomes" id="UP001501231">
    <property type="component" value="Unassembled WGS sequence"/>
</dbReference>
<comment type="caution">
    <text evidence="1">The sequence shown here is derived from an EMBL/GenBank/DDBJ whole genome shotgun (WGS) entry which is preliminary data.</text>
</comment>
<accession>A0ABN3JS33</accession>
<keyword evidence="2" id="KW-1185">Reference proteome</keyword>
<organism evidence="1 2">
    <name type="scientific">Actinomadura vinacea</name>
    <dbReference type="NCBI Taxonomy" id="115336"/>
    <lineage>
        <taxon>Bacteria</taxon>
        <taxon>Bacillati</taxon>
        <taxon>Actinomycetota</taxon>
        <taxon>Actinomycetes</taxon>
        <taxon>Streptosporangiales</taxon>
        <taxon>Thermomonosporaceae</taxon>
        <taxon>Actinomadura</taxon>
    </lineage>
</organism>
<name>A0ABN3JS33_9ACTN</name>
<reference evidence="1 2" key="1">
    <citation type="journal article" date="2019" name="Int. J. Syst. Evol. Microbiol.">
        <title>The Global Catalogue of Microorganisms (GCM) 10K type strain sequencing project: providing services to taxonomists for standard genome sequencing and annotation.</title>
        <authorList>
            <consortium name="The Broad Institute Genomics Platform"/>
            <consortium name="The Broad Institute Genome Sequencing Center for Infectious Disease"/>
            <person name="Wu L."/>
            <person name="Ma J."/>
        </authorList>
    </citation>
    <scope>NUCLEOTIDE SEQUENCE [LARGE SCALE GENOMIC DNA]</scope>
    <source>
        <strain evidence="1 2">JCM 3325</strain>
    </source>
</reference>